<proteinExistence type="predicted"/>
<feature type="region of interest" description="Disordered" evidence="1">
    <location>
        <begin position="236"/>
        <end position="290"/>
    </location>
</feature>
<dbReference type="STRING" id="290397.Adeh_1012"/>
<dbReference type="eggNOG" id="COG4748">
    <property type="taxonomic scope" value="Bacteria"/>
</dbReference>
<accession>Q2IPQ7</accession>
<evidence type="ECO:0000313" key="3">
    <source>
        <dbReference type="EMBL" id="ABC80787.1"/>
    </source>
</evidence>
<evidence type="ECO:0000313" key="4">
    <source>
        <dbReference type="Proteomes" id="UP000001935"/>
    </source>
</evidence>
<reference evidence="3" key="1">
    <citation type="submission" date="2006-01" db="EMBL/GenBank/DDBJ databases">
        <title>Complete sequence of Anaeromyxobacter dehalogenans 2CP-C.</title>
        <authorList>
            <consortium name="US DOE Joint Genome Institute"/>
            <person name="Copeland A."/>
            <person name="Lucas S."/>
            <person name="Lapidus A."/>
            <person name="Barry K."/>
            <person name="Detter J.C."/>
            <person name="Glavina T."/>
            <person name="Hammon N."/>
            <person name="Israni S."/>
            <person name="Pitluck S."/>
            <person name="Brettin T."/>
            <person name="Bruce D."/>
            <person name="Han C."/>
            <person name="Tapia R."/>
            <person name="Gilna P."/>
            <person name="Kiss H."/>
            <person name="Schmutz J."/>
            <person name="Larimer F."/>
            <person name="Land M."/>
            <person name="Kyrpides N."/>
            <person name="Anderson I."/>
            <person name="Sanford R.A."/>
            <person name="Ritalahti K.M."/>
            <person name="Thomas H.S."/>
            <person name="Kirby J.R."/>
            <person name="Zhulin I.B."/>
            <person name="Loeffler F.E."/>
            <person name="Richardson P."/>
        </authorList>
    </citation>
    <scope>NUCLEOTIDE SEQUENCE</scope>
    <source>
        <strain evidence="3">2CP-C</strain>
    </source>
</reference>
<gene>
    <name evidence="3" type="ordered locus">Adeh_1012</name>
</gene>
<dbReference type="Proteomes" id="UP000001935">
    <property type="component" value="Chromosome"/>
</dbReference>
<dbReference type="EMBL" id="CP000251">
    <property type="protein sequence ID" value="ABC80787.1"/>
    <property type="molecule type" value="Genomic_DNA"/>
</dbReference>
<sequence>MDKQTANQLARFATAFREARERGANESDTVMYLVKFFEEVLGFDSLKGEISKELAIKDRYCDVALKLDGTVRLLVEAKAAGLKALADKHIEQAENYASRAGIPWVVLTNGIEWRLYHLTFAAGEGIVHDLAFEADLVEGLEKDADGLWSKLSLLSRDSMRRDELEAFWAQKKVLSAASVVRVLFHEDVLRDVRRLLRKDAEAMLDLEDVFRAVRDIISKEALAEAGDLGITKRRKKRRKVQKTDAATGQTVTEEVDDDEPESAAPSTTPGDEPATAELRAADAPSGGTPT</sequence>
<organism evidence="3 4">
    <name type="scientific">Anaeromyxobacter dehalogenans (strain 2CP-C)</name>
    <dbReference type="NCBI Taxonomy" id="290397"/>
    <lineage>
        <taxon>Bacteria</taxon>
        <taxon>Pseudomonadati</taxon>
        <taxon>Myxococcota</taxon>
        <taxon>Myxococcia</taxon>
        <taxon>Myxococcales</taxon>
        <taxon>Cystobacterineae</taxon>
        <taxon>Anaeromyxobacteraceae</taxon>
        <taxon>Anaeromyxobacter</taxon>
    </lineage>
</organism>
<evidence type="ECO:0000256" key="1">
    <source>
        <dbReference type="SAM" id="MobiDB-lite"/>
    </source>
</evidence>
<dbReference type="KEGG" id="ade:Adeh_1012"/>
<feature type="domain" description="Type I restriction enzyme R protein N-terminal" evidence="2">
    <location>
        <begin position="49"/>
        <end position="118"/>
    </location>
</feature>
<dbReference type="InterPro" id="IPR029464">
    <property type="entry name" value="HSDR_N"/>
</dbReference>
<protein>
    <recommendedName>
        <fullName evidence="2">Type I restriction enzyme R protein N-terminal domain-containing protein</fullName>
    </recommendedName>
</protein>
<dbReference type="RefSeq" id="WP_011420070.1">
    <property type="nucleotide sequence ID" value="NC_007760.1"/>
</dbReference>
<dbReference type="HOGENOM" id="CLU_090619_0_0_7"/>
<name>Q2IPQ7_ANADE</name>
<dbReference type="Pfam" id="PF13588">
    <property type="entry name" value="HSDR_N_2"/>
    <property type="match status" value="1"/>
</dbReference>
<dbReference type="AlphaFoldDB" id="Q2IPQ7"/>
<evidence type="ECO:0000259" key="2">
    <source>
        <dbReference type="Pfam" id="PF13588"/>
    </source>
</evidence>